<keyword evidence="1" id="KW-0812">Transmembrane</keyword>
<comment type="caution">
    <text evidence="2">The sequence shown here is derived from an EMBL/GenBank/DDBJ whole genome shotgun (WGS) entry which is preliminary data.</text>
</comment>
<evidence type="ECO:0000313" key="3">
    <source>
        <dbReference type="Proteomes" id="UP000176389"/>
    </source>
</evidence>
<dbReference type="Proteomes" id="UP000176389">
    <property type="component" value="Unassembled WGS sequence"/>
</dbReference>
<gene>
    <name evidence="2" type="ORF">A2Z11_00375</name>
</gene>
<dbReference type="AlphaFoldDB" id="A0A1G1WBT0"/>
<feature type="transmembrane region" description="Helical" evidence="1">
    <location>
        <begin position="41"/>
        <end position="59"/>
    </location>
</feature>
<dbReference type="STRING" id="1802596.A2Z11_00375"/>
<accession>A0A1G1WBT0</accession>
<keyword evidence="1" id="KW-1133">Transmembrane helix</keyword>
<dbReference type="EMBL" id="MHCS01000056">
    <property type="protein sequence ID" value="OGY25064.1"/>
    <property type="molecule type" value="Genomic_DNA"/>
</dbReference>
<organism evidence="2 3">
    <name type="scientific">Candidatus Woykebacteria bacterium RBG_16_43_9</name>
    <dbReference type="NCBI Taxonomy" id="1802596"/>
    <lineage>
        <taxon>Bacteria</taxon>
        <taxon>Candidatus Woykeibacteriota</taxon>
    </lineage>
</organism>
<feature type="transmembrane region" description="Helical" evidence="1">
    <location>
        <begin position="12"/>
        <end position="35"/>
    </location>
</feature>
<feature type="transmembrane region" description="Helical" evidence="1">
    <location>
        <begin position="122"/>
        <end position="143"/>
    </location>
</feature>
<reference evidence="2 3" key="1">
    <citation type="journal article" date="2016" name="Nat. Commun.">
        <title>Thousands of microbial genomes shed light on interconnected biogeochemical processes in an aquifer system.</title>
        <authorList>
            <person name="Anantharaman K."/>
            <person name="Brown C.T."/>
            <person name="Hug L.A."/>
            <person name="Sharon I."/>
            <person name="Castelle C.J."/>
            <person name="Probst A.J."/>
            <person name="Thomas B.C."/>
            <person name="Singh A."/>
            <person name="Wilkins M.J."/>
            <person name="Karaoz U."/>
            <person name="Brodie E.L."/>
            <person name="Williams K.H."/>
            <person name="Hubbard S.S."/>
            <person name="Banfield J.F."/>
        </authorList>
    </citation>
    <scope>NUCLEOTIDE SEQUENCE [LARGE SCALE GENOMIC DNA]</scope>
</reference>
<evidence type="ECO:0000256" key="1">
    <source>
        <dbReference type="SAM" id="Phobius"/>
    </source>
</evidence>
<keyword evidence="1" id="KW-0472">Membrane</keyword>
<evidence type="ECO:0000313" key="2">
    <source>
        <dbReference type="EMBL" id="OGY25064.1"/>
    </source>
</evidence>
<name>A0A1G1WBT0_9BACT</name>
<proteinExistence type="predicted"/>
<feature type="transmembrane region" description="Helical" evidence="1">
    <location>
        <begin position="92"/>
        <end position="110"/>
    </location>
</feature>
<protein>
    <submittedName>
        <fullName evidence="2">Uncharacterized protein</fullName>
    </submittedName>
</protein>
<sequence>MNKRLRQSIIGLIWPGPIAGPLPINLFRILAPLLVIYVKPLAASLVMGILTAALSVYYYRLLELSGGREYVENLLKKLPTKAHRGIENKGPLALFASSLVFGVFTYAVFLRLLRYSETKSEIFLIASAFVSSIIWTGIFWGGVVEISKRFITIAF</sequence>